<dbReference type="Gene3D" id="1.10.238.160">
    <property type="match status" value="1"/>
</dbReference>
<evidence type="ECO:0000313" key="1">
    <source>
        <dbReference type="EMBL" id="MCG5031836.1"/>
    </source>
</evidence>
<protein>
    <submittedName>
        <fullName evidence="1">AlpA family phage regulatory protein</fullName>
    </submittedName>
</protein>
<accession>A0ABS9MT90</accession>
<dbReference type="Proteomes" id="UP001297600">
    <property type="component" value="Unassembled WGS sequence"/>
</dbReference>
<dbReference type="SUPFAM" id="SSF46955">
    <property type="entry name" value="Putative DNA-binding domain"/>
    <property type="match status" value="1"/>
</dbReference>
<dbReference type="EMBL" id="JAKNCT010000014">
    <property type="protein sequence ID" value="MCG5031836.1"/>
    <property type="molecule type" value="Genomic_DNA"/>
</dbReference>
<reference evidence="1 2" key="1">
    <citation type="submission" date="2022-02" db="EMBL/GenBank/DDBJ databases">
        <title>Mesosutterella porci, a novel member of the family Sutterellaceae from pig feces.</title>
        <authorList>
            <person name="Wylensek D."/>
            <person name="Clavel T."/>
        </authorList>
    </citation>
    <scope>NUCLEOTIDE SEQUENCE [LARGE SCALE GENOMIC DNA]</scope>
    <source>
        <strain evidence="2">oilRF-744-wt-GAM-9</strain>
    </source>
</reference>
<dbReference type="Pfam" id="PF05930">
    <property type="entry name" value="Phage_AlpA"/>
    <property type="match status" value="1"/>
</dbReference>
<dbReference type="RefSeq" id="WP_237980430.1">
    <property type="nucleotide sequence ID" value="NZ_JAKNCT010000014.1"/>
</dbReference>
<name>A0ABS9MT90_9BURK</name>
<dbReference type="InterPro" id="IPR009061">
    <property type="entry name" value="DNA-bd_dom_put_sf"/>
</dbReference>
<evidence type="ECO:0000313" key="2">
    <source>
        <dbReference type="Proteomes" id="UP001297600"/>
    </source>
</evidence>
<keyword evidence="2" id="KW-1185">Reference proteome</keyword>
<dbReference type="InterPro" id="IPR010260">
    <property type="entry name" value="AlpA"/>
</dbReference>
<gene>
    <name evidence="1" type="ORF">MAF45_10350</name>
</gene>
<organism evidence="1 2">
    <name type="scientific">Mesosutterella porci</name>
    <dbReference type="NCBI Taxonomy" id="2915351"/>
    <lineage>
        <taxon>Bacteria</taxon>
        <taxon>Pseudomonadati</taxon>
        <taxon>Pseudomonadota</taxon>
        <taxon>Betaproteobacteria</taxon>
        <taxon>Burkholderiales</taxon>
        <taxon>Sutterellaceae</taxon>
        <taxon>Mesosutterella</taxon>
    </lineage>
</organism>
<proteinExistence type="predicted"/>
<sequence>MQGNKPLKLTVRVKEIAAATGLGRSTIRQYVAEGKFPKPFKVGAATLWLWSDVTKWIDEQAGKSKNAEA</sequence>
<comment type="caution">
    <text evidence="1">The sequence shown here is derived from an EMBL/GenBank/DDBJ whole genome shotgun (WGS) entry which is preliminary data.</text>
</comment>